<protein>
    <submittedName>
        <fullName evidence="1">Uncharacterized protein</fullName>
    </submittedName>
</protein>
<proteinExistence type="predicted"/>
<organism evidence="1">
    <name type="scientific">Sylvanvirus sp</name>
    <dbReference type="NCBI Taxonomy" id="2487774"/>
    <lineage>
        <taxon>Viruses</taxon>
    </lineage>
</organism>
<reference evidence="1" key="1">
    <citation type="submission" date="2018-10" db="EMBL/GenBank/DDBJ databases">
        <title>Hidden diversity of soil giant viruses.</title>
        <authorList>
            <person name="Schulz F."/>
            <person name="Alteio L."/>
            <person name="Goudeau D."/>
            <person name="Ryan E.M."/>
            <person name="Malmstrom R.R."/>
            <person name="Blanchard J."/>
            <person name="Woyke T."/>
        </authorList>
    </citation>
    <scope>NUCLEOTIDE SEQUENCE</scope>
    <source>
        <strain evidence="1">SYV1</strain>
    </source>
</reference>
<name>A0A3G5AIN2_9VIRU</name>
<gene>
    <name evidence="1" type="ORF">Sylvanvirus21_9</name>
</gene>
<evidence type="ECO:0000313" key="1">
    <source>
        <dbReference type="EMBL" id="AYV87057.1"/>
    </source>
</evidence>
<dbReference type="EMBL" id="MK072527">
    <property type="protein sequence ID" value="AYV87057.1"/>
    <property type="molecule type" value="Genomic_DNA"/>
</dbReference>
<accession>A0A3G5AIN2</accession>
<sequence>MFTDVISLLPHSKIYAMVCDMTHIDEEGILETIQYQDSPADMYKLIKNRLVNDKSYVELCDNYRLYQVHSNVTQFRIRDTSHKNRILYMITCVMFNKADADELEHLLCPEE</sequence>